<organism evidence="5 6">
    <name type="scientific">Phaseolus angularis</name>
    <name type="common">Azuki bean</name>
    <name type="synonym">Vigna angularis</name>
    <dbReference type="NCBI Taxonomy" id="3914"/>
    <lineage>
        <taxon>Eukaryota</taxon>
        <taxon>Viridiplantae</taxon>
        <taxon>Streptophyta</taxon>
        <taxon>Embryophyta</taxon>
        <taxon>Tracheophyta</taxon>
        <taxon>Spermatophyta</taxon>
        <taxon>Magnoliopsida</taxon>
        <taxon>eudicotyledons</taxon>
        <taxon>Gunneridae</taxon>
        <taxon>Pentapetalae</taxon>
        <taxon>rosids</taxon>
        <taxon>fabids</taxon>
        <taxon>Fabales</taxon>
        <taxon>Fabaceae</taxon>
        <taxon>Papilionoideae</taxon>
        <taxon>50 kb inversion clade</taxon>
        <taxon>NPAAA clade</taxon>
        <taxon>indigoferoid/millettioid clade</taxon>
        <taxon>Phaseoleae</taxon>
        <taxon>Vigna</taxon>
    </lineage>
</organism>
<feature type="domain" description="AIG1-type G" evidence="4">
    <location>
        <begin position="8"/>
        <end position="207"/>
    </location>
</feature>
<comment type="similarity">
    <text evidence="1">Belongs to the TRAFAC class TrmE-Era-EngA-EngB-Septin-like GTPase superfamily. AIG1/Toc34/Toc159-like paraseptin GTPase family. IAN subfamily.</text>
</comment>
<evidence type="ECO:0000256" key="1">
    <source>
        <dbReference type="ARBA" id="ARBA00008535"/>
    </source>
</evidence>
<proteinExistence type="inferred from homology"/>
<keyword evidence="2" id="KW-0547">Nucleotide-binding</keyword>
<dbReference type="Proteomes" id="UP000053144">
    <property type="component" value="Chromosome 5"/>
</dbReference>
<accession>A0A0L9UK91</accession>
<dbReference type="FunFam" id="3.40.50.300:FF:000840">
    <property type="entry name" value="Immune-associated nucleotide-binding protein 9"/>
    <property type="match status" value="3"/>
</dbReference>
<evidence type="ECO:0000256" key="2">
    <source>
        <dbReference type="ARBA" id="ARBA00022741"/>
    </source>
</evidence>
<dbReference type="PANTHER" id="PTHR10903:SF187">
    <property type="entry name" value="P-LOOP NUCLEOSIDE TRIPHOSPHATE HYDROLASE SUPERFAMILY PROTEIN"/>
    <property type="match status" value="1"/>
</dbReference>
<gene>
    <name evidence="5" type="ORF">LR48_Vigan05g057800</name>
</gene>
<dbReference type="PANTHER" id="PTHR10903">
    <property type="entry name" value="GTPASE, IMAP FAMILY MEMBER-RELATED"/>
    <property type="match status" value="1"/>
</dbReference>
<keyword evidence="3" id="KW-0342">GTP-binding</keyword>
<dbReference type="Gene3D" id="3.40.50.300">
    <property type="entry name" value="P-loop containing nucleotide triphosphate hydrolases"/>
    <property type="match status" value="3"/>
</dbReference>
<dbReference type="GO" id="GO:0005525">
    <property type="term" value="F:GTP binding"/>
    <property type="evidence" value="ECO:0007669"/>
    <property type="project" value="UniProtKB-KW"/>
</dbReference>
<dbReference type="AlphaFoldDB" id="A0A0L9UK91"/>
<dbReference type="InterPro" id="IPR006703">
    <property type="entry name" value="G_AIG1"/>
</dbReference>
<dbReference type="InterPro" id="IPR027417">
    <property type="entry name" value="P-loop_NTPase"/>
</dbReference>
<evidence type="ECO:0000259" key="4">
    <source>
        <dbReference type="PROSITE" id="PS51720"/>
    </source>
</evidence>
<dbReference type="PROSITE" id="PS51720">
    <property type="entry name" value="G_AIG1"/>
    <property type="match status" value="3"/>
</dbReference>
<dbReference type="InterPro" id="IPR045058">
    <property type="entry name" value="GIMA/IAN/Toc"/>
</dbReference>
<dbReference type="KEGG" id="var:108333904"/>
<dbReference type="Gramene" id="KOM42974">
    <property type="protein sequence ID" value="KOM42974"/>
    <property type="gene ID" value="LR48_Vigan05g057800"/>
</dbReference>
<dbReference type="STRING" id="3914.A0A0L9UK91"/>
<feature type="domain" description="AIG1-type G" evidence="4">
    <location>
        <begin position="282"/>
        <end position="487"/>
    </location>
</feature>
<feature type="domain" description="AIG1-type G" evidence="4">
    <location>
        <begin position="563"/>
        <end position="768"/>
    </location>
</feature>
<reference evidence="6" key="1">
    <citation type="journal article" date="2015" name="Proc. Natl. Acad. Sci. U.S.A.">
        <title>Genome sequencing of adzuki bean (Vigna angularis) provides insight into high starch and low fat accumulation and domestication.</title>
        <authorList>
            <person name="Yang K."/>
            <person name="Tian Z."/>
            <person name="Chen C."/>
            <person name="Luo L."/>
            <person name="Zhao B."/>
            <person name="Wang Z."/>
            <person name="Yu L."/>
            <person name="Li Y."/>
            <person name="Sun Y."/>
            <person name="Li W."/>
            <person name="Chen Y."/>
            <person name="Li Y."/>
            <person name="Zhang Y."/>
            <person name="Ai D."/>
            <person name="Zhao J."/>
            <person name="Shang C."/>
            <person name="Ma Y."/>
            <person name="Wu B."/>
            <person name="Wang M."/>
            <person name="Gao L."/>
            <person name="Sun D."/>
            <person name="Zhang P."/>
            <person name="Guo F."/>
            <person name="Wang W."/>
            <person name="Li Y."/>
            <person name="Wang J."/>
            <person name="Varshney R.K."/>
            <person name="Wang J."/>
            <person name="Ling H.Q."/>
            <person name="Wan P."/>
        </authorList>
    </citation>
    <scope>NUCLEOTIDE SEQUENCE</scope>
    <source>
        <strain evidence="6">cv. Jingnong 6</strain>
    </source>
</reference>
<dbReference type="CDD" id="cd01852">
    <property type="entry name" value="AIG1"/>
    <property type="match status" value="3"/>
</dbReference>
<evidence type="ECO:0000256" key="3">
    <source>
        <dbReference type="ARBA" id="ARBA00023134"/>
    </source>
</evidence>
<protein>
    <recommendedName>
        <fullName evidence="4">AIG1-type G domain-containing protein</fullName>
    </recommendedName>
</protein>
<name>A0A0L9UK91_PHAAN</name>
<sequence length="836" mass="95690">MEPISLLNKEKTLVLIGRAGNGKSSTGNNILRKKAFKSKTRMCELQKTITKDGSIINVIDTPGLFDGSDSIEKEIIKCIDLAKNGIHALLVVFSVRTRFSEEEQVILSILQTLFGHKIVDYMIIVFTGGDELDYNKETLDDYIGQECPQPLKDILLQCENRRVLFDNKTKDETKQLQQIQQLVDLVNLVISKNNGQPYTNKIFVKSQEGSKLKQETTNVWEKLEEERVERLKIEENFKLTEAKLNDEIQSLKYNLESAKQRPHISRQLQSEFDMIEHKSLVNEKKTLVLVGRTGNGKSATGNSILGRNAFKSNRYSSNMSPICELQQNITKDGSIITVINTPGLFDGTDSVEKEILKCLDLAIDGIHAILVVFSVRTRFSEEEQATLRVLQTLFGQKIIDYMVIVFTGGDELEYNQVTLDDYLGQECPTALKDILLQCDNRKVLFNNKTKDKKKQLQQVEELLNLVNMVILKNNGQPYTNRTFVKSQEGSKLKQETKNLWEKLEEERVERLKIEENFKLTEAKLNDKIQSLKYNLESANRRQHISRQLQPQFDMIEHRKSLVIEKKTLVLVGRTGNGKSATGNSILGKNAFKSIRCSSSMSRSCELQQNVTKDGSIINVINTPGLFDGTDSVEKEIIKCLDMAKNGIHAILVIFSVRTRFSEEEQATLRVLQTLFGYKVIDYLIIVFTGGDELEYNKVTLDDYLGQECPQALKDILLQCDNRKVLFNNKTRDERKQLQQVQELLNLVNMVILKNNGQPYTNRTFVKSQEGSKLNEETTILSEKLEEERIERIKIEENFKLTQTMLDDEIQSLRYDLASTNRRPTIFRHVMSNCHLL</sequence>
<dbReference type="OrthoDB" id="8954335at2759"/>
<dbReference type="EMBL" id="CM003375">
    <property type="protein sequence ID" value="KOM42974.1"/>
    <property type="molecule type" value="Genomic_DNA"/>
</dbReference>
<dbReference type="Pfam" id="PF04548">
    <property type="entry name" value="AIG1"/>
    <property type="match status" value="3"/>
</dbReference>
<evidence type="ECO:0000313" key="5">
    <source>
        <dbReference type="EMBL" id="KOM42974.1"/>
    </source>
</evidence>
<dbReference type="SUPFAM" id="SSF52540">
    <property type="entry name" value="P-loop containing nucleoside triphosphate hydrolases"/>
    <property type="match status" value="3"/>
</dbReference>
<evidence type="ECO:0000313" key="6">
    <source>
        <dbReference type="Proteomes" id="UP000053144"/>
    </source>
</evidence>